<keyword evidence="1" id="KW-0472">Membrane</keyword>
<evidence type="ECO:0008006" key="4">
    <source>
        <dbReference type="Google" id="ProtNLM"/>
    </source>
</evidence>
<name>A0ABR6VZV4_9BACT</name>
<accession>A0ABR6VZV4</accession>
<dbReference type="EMBL" id="VFIA01000001">
    <property type="protein sequence ID" value="MBC3789768.1"/>
    <property type="molecule type" value="Genomic_DNA"/>
</dbReference>
<dbReference type="Proteomes" id="UP000700732">
    <property type="component" value="Unassembled WGS sequence"/>
</dbReference>
<feature type="transmembrane region" description="Helical" evidence="1">
    <location>
        <begin position="151"/>
        <end position="173"/>
    </location>
</feature>
<keyword evidence="1" id="KW-1133">Transmembrane helix</keyword>
<reference evidence="2 3" key="1">
    <citation type="submission" date="2019-06" db="EMBL/GenBank/DDBJ databases">
        <title>Spirosoma utsteinense sp. nov. isolated from Antarctic ice-free soils.</title>
        <authorList>
            <person name="Tahon G."/>
        </authorList>
    </citation>
    <scope>NUCLEOTIDE SEQUENCE [LARGE SCALE GENOMIC DNA]</scope>
    <source>
        <strain evidence="2 3">LMG 31447</strain>
    </source>
</reference>
<gene>
    <name evidence="2" type="ORF">FH603_250</name>
</gene>
<keyword evidence="1" id="KW-0812">Transmembrane</keyword>
<sequence length="189" mass="20723">MKSLPIRLITLTTIVLATALFRLVPHWPNFTPIAALALFGAAMFERKWLGLVAPLAAMLLSDALIGFHSSMTAVYLSFGLTWLLGVWAIRRTARQKVSAGRIAAASVASSILFFLVTNFAVWYGSSFYPQTMSGLVGCYVAGLAFYNGTSFFLNGLAGDLFFSALLFGGYYLLQMRFGELKPVRVRNNN</sequence>
<keyword evidence="3" id="KW-1185">Reference proteome</keyword>
<feature type="transmembrane region" description="Helical" evidence="1">
    <location>
        <begin position="102"/>
        <end position="123"/>
    </location>
</feature>
<dbReference type="Pfam" id="PF20221">
    <property type="entry name" value="DUF6580"/>
    <property type="match status" value="1"/>
</dbReference>
<comment type="caution">
    <text evidence="2">The sequence shown here is derived from an EMBL/GenBank/DDBJ whole genome shotgun (WGS) entry which is preliminary data.</text>
</comment>
<feature type="transmembrane region" description="Helical" evidence="1">
    <location>
        <begin position="73"/>
        <end position="90"/>
    </location>
</feature>
<dbReference type="RefSeq" id="WP_186735206.1">
    <property type="nucleotide sequence ID" value="NZ_VFIA01000001.1"/>
</dbReference>
<dbReference type="InterPro" id="IPR046487">
    <property type="entry name" value="DUF6580"/>
</dbReference>
<evidence type="ECO:0000313" key="3">
    <source>
        <dbReference type="Proteomes" id="UP000700732"/>
    </source>
</evidence>
<evidence type="ECO:0000313" key="2">
    <source>
        <dbReference type="EMBL" id="MBC3789768.1"/>
    </source>
</evidence>
<organism evidence="2 3">
    <name type="scientific">Spirosoma utsteinense</name>
    <dbReference type="NCBI Taxonomy" id="2585773"/>
    <lineage>
        <taxon>Bacteria</taxon>
        <taxon>Pseudomonadati</taxon>
        <taxon>Bacteroidota</taxon>
        <taxon>Cytophagia</taxon>
        <taxon>Cytophagales</taxon>
        <taxon>Cytophagaceae</taxon>
        <taxon>Spirosoma</taxon>
    </lineage>
</organism>
<evidence type="ECO:0000256" key="1">
    <source>
        <dbReference type="SAM" id="Phobius"/>
    </source>
</evidence>
<proteinExistence type="predicted"/>
<protein>
    <recommendedName>
        <fullName evidence="4">Rod shape-determining protein MreD</fullName>
    </recommendedName>
</protein>